<dbReference type="InterPro" id="IPR036271">
    <property type="entry name" value="Tet_transcr_reg_TetR-rel_C_sf"/>
</dbReference>
<evidence type="ECO:0000256" key="1">
    <source>
        <dbReference type="ARBA" id="ARBA00023015"/>
    </source>
</evidence>
<comment type="caution">
    <text evidence="6">The sequence shown here is derived from an EMBL/GenBank/DDBJ whole genome shotgun (WGS) entry which is preliminary data.</text>
</comment>
<dbReference type="Gene3D" id="1.10.357.10">
    <property type="entry name" value="Tetracycline Repressor, domain 2"/>
    <property type="match status" value="1"/>
</dbReference>
<dbReference type="PANTHER" id="PTHR30055">
    <property type="entry name" value="HTH-TYPE TRANSCRIPTIONAL REGULATOR RUTR"/>
    <property type="match status" value="1"/>
</dbReference>
<feature type="DNA-binding region" description="H-T-H motif" evidence="4">
    <location>
        <begin position="33"/>
        <end position="52"/>
    </location>
</feature>
<dbReference type="Pfam" id="PF16859">
    <property type="entry name" value="TetR_C_11"/>
    <property type="match status" value="1"/>
</dbReference>
<keyword evidence="3" id="KW-0804">Transcription</keyword>
<evidence type="ECO:0000313" key="6">
    <source>
        <dbReference type="EMBL" id="MCP9270782.1"/>
    </source>
</evidence>
<dbReference type="InterPro" id="IPR001647">
    <property type="entry name" value="HTH_TetR"/>
</dbReference>
<dbReference type="SUPFAM" id="SSF46689">
    <property type="entry name" value="Homeodomain-like"/>
    <property type="match status" value="1"/>
</dbReference>
<evidence type="ECO:0000256" key="2">
    <source>
        <dbReference type="ARBA" id="ARBA00023125"/>
    </source>
</evidence>
<evidence type="ECO:0000259" key="5">
    <source>
        <dbReference type="PROSITE" id="PS50977"/>
    </source>
</evidence>
<dbReference type="PROSITE" id="PS50977">
    <property type="entry name" value="HTH_TETR_2"/>
    <property type="match status" value="1"/>
</dbReference>
<dbReference type="RefSeq" id="WP_255057750.1">
    <property type="nucleotide sequence ID" value="NZ_JANDBD010000001.1"/>
</dbReference>
<evidence type="ECO:0000256" key="3">
    <source>
        <dbReference type="ARBA" id="ARBA00023163"/>
    </source>
</evidence>
<dbReference type="InterPro" id="IPR050109">
    <property type="entry name" value="HTH-type_TetR-like_transc_reg"/>
</dbReference>
<sequence>MSSRPGGRTAAVRTAVLAAAVDLLSESGVGAIELTDVADRAGVGTSTVYRRWGSKAALIAELLRDMAATSLPRADTGTLRGDLRANAELVAKTLSDDRQGPLFAALIAAASYDPDTAEALAEFYRSRIDEWSACVDDAVRRGEAPAGTDAAAVVRAVSAPLYYQWLLLRTPPTQDDVRRAIDATLAAVAAGVFTVRGRPHPDSV</sequence>
<organism evidence="6 7">
    <name type="scientific">Mycolicibacterium arenosum</name>
    <dbReference type="NCBI Taxonomy" id="2952157"/>
    <lineage>
        <taxon>Bacteria</taxon>
        <taxon>Bacillati</taxon>
        <taxon>Actinomycetota</taxon>
        <taxon>Actinomycetes</taxon>
        <taxon>Mycobacteriales</taxon>
        <taxon>Mycobacteriaceae</taxon>
        <taxon>Mycolicibacterium</taxon>
    </lineage>
</organism>
<gene>
    <name evidence="6" type="ORF">NM203_01130</name>
</gene>
<keyword evidence="7" id="KW-1185">Reference proteome</keyword>
<keyword evidence="1" id="KW-0805">Transcription regulation</keyword>
<dbReference type="PANTHER" id="PTHR30055:SF148">
    <property type="entry name" value="TETR-FAMILY TRANSCRIPTIONAL REGULATOR"/>
    <property type="match status" value="1"/>
</dbReference>
<dbReference type="EMBL" id="JANDBD010000001">
    <property type="protein sequence ID" value="MCP9270782.1"/>
    <property type="molecule type" value="Genomic_DNA"/>
</dbReference>
<dbReference type="InterPro" id="IPR011075">
    <property type="entry name" value="TetR_C"/>
</dbReference>
<keyword evidence="2 4" id="KW-0238">DNA-binding</keyword>
<reference evidence="6 7" key="1">
    <citation type="submission" date="2022-06" db="EMBL/GenBank/DDBJ databases">
        <title>Mycolicibacterium sp. CAU 1645 isolated from seawater.</title>
        <authorList>
            <person name="Kim W."/>
        </authorList>
    </citation>
    <scope>NUCLEOTIDE SEQUENCE [LARGE SCALE GENOMIC DNA]</scope>
    <source>
        <strain evidence="6 7">CAU 1645</strain>
    </source>
</reference>
<name>A0ABT1LX23_9MYCO</name>
<feature type="domain" description="HTH tetR-type" evidence="5">
    <location>
        <begin position="10"/>
        <end position="70"/>
    </location>
</feature>
<dbReference type="Gene3D" id="1.10.10.60">
    <property type="entry name" value="Homeodomain-like"/>
    <property type="match status" value="1"/>
</dbReference>
<proteinExistence type="predicted"/>
<dbReference type="Pfam" id="PF00440">
    <property type="entry name" value="TetR_N"/>
    <property type="match status" value="1"/>
</dbReference>
<dbReference type="SUPFAM" id="SSF48498">
    <property type="entry name" value="Tetracyclin repressor-like, C-terminal domain"/>
    <property type="match status" value="1"/>
</dbReference>
<evidence type="ECO:0000313" key="7">
    <source>
        <dbReference type="Proteomes" id="UP001651690"/>
    </source>
</evidence>
<dbReference type="InterPro" id="IPR009057">
    <property type="entry name" value="Homeodomain-like_sf"/>
</dbReference>
<evidence type="ECO:0000256" key="4">
    <source>
        <dbReference type="PROSITE-ProRule" id="PRU00335"/>
    </source>
</evidence>
<accession>A0ABT1LX23</accession>
<dbReference type="Proteomes" id="UP001651690">
    <property type="component" value="Unassembled WGS sequence"/>
</dbReference>
<dbReference type="PRINTS" id="PR00455">
    <property type="entry name" value="HTHTETR"/>
</dbReference>
<protein>
    <submittedName>
        <fullName evidence="6">TetR/AcrR family transcriptional regulator</fullName>
    </submittedName>
</protein>